<keyword evidence="5 6" id="KW-0472">Membrane</keyword>
<feature type="domain" description="EamA" evidence="7">
    <location>
        <begin position="157"/>
        <end position="290"/>
    </location>
</feature>
<feature type="transmembrane region" description="Helical" evidence="6">
    <location>
        <begin position="100"/>
        <end position="121"/>
    </location>
</feature>
<accession>A0A3E1KBA8</accession>
<protein>
    <submittedName>
        <fullName evidence="8">DMT family transporter</fullName>
    </submittedName>
</protein>
<feature type="transmembrane region" description="Helical" evidence="6">
    <location>
        <begin position="212"/>
        <end position="237"/>
    </location>
</feature>
<feature type="transmembrane region" description="Helical" evidence="6">
    <location>
        <begin position="133"/>
        <end position="152"/>
    </location>
</feature>
<evidence type="ECO:0000256" key="6">
    <source>
        <dbReference type="SAM" id="Phobius"/>
    </source>
</evidence>
<dbReference type="InterPro" id="IPR000620">
    <property type="entry name" value="EamA_dom"/>
</dbReference>
<sequence>MTGCRLSIFVWAPVVALLWAICFPFITVGLADAPPLLFAALRALFAGLLLLAIPTILRRPPQPKTTANPSNLLHLAGIGLTFTAMGFGGMFLGGGSVSPGLATVLAGSQPLVAALMAAIWLEEPLTRRVQIGMILGFIGVTMVGSEALWLGGHRYLAGMAWILVGVLGTASGNILLKRFAGTEILRPMGLQLLFGSAFLLALSLLRQETWHIQWSLGLVVSLTVLSSLATAMMVLLWYALLQRYPLNRLNIFSFLTPAFGLLIGKTFFEEALSLLQLAGIAVILLGIAVMQWWGAKGTRADEIRDSGDG</sequence>
<dbReference type="InterPro" id="IPR050638">
    <property type="entry name" value="AA-Vitamin_Transporters"/>
</dbReference>
<dbReference type="InterPro" id="IPR037185">
    <property type="entry name" value="EmrE-like"/>
</dbReference>
<evidence type="ECO:0000256" key="2">
    <source>
        <dbReference type="ARBA" id="ARBA00007362"/>
    </source>
</evidence>
<feature type="transmembrane region" description="Helical" evidence="6">
    <location>
        <begin position="188"/>
        <end position="206"/>
    </location>
</feature>
<reference evidence="8 9" key="1">
    <citation type="submission" date="2018-08" db="EMBL/GenBank/DDBJ databases">
        <title>Wenzhouxiangella salilacus sp. nov., a novel bacterium isolated from a saline lake in Xinjiang Province, China.</title>
        <authorList>
            <person name="Han S."/>
        </authorList>
    </citation>
    <scope>NUCLEOTIDE SEQUENCE [LARGE SCALE GENOMIC DNA]</scope>
    <source>
        <strain evidence="8 9">XDB06</strain>
    </source>
</reference>
<dbReference type="PANTHER" id="PTHR32322:SF2">
    <property type="entry name" value="EAMA DOMAIN-CONTAINING PROTEIN"/>
    <property type="match status" value="1"/>
</dbReference>
<proteinExistence type="inferred from homology"/>
<feature type="domain" description="EamA" evidence="7">
    <location>
        <begin position="9"/>
        <end position="143"/>
    </location>
</feature>
<comment type="similarity">
    <text evidence="2">Belongs to the EamA transporter family.</text>
</comment>
<evidence type="ECO:0000256" key="4">
    <source>
        <dbReference type="ARBA" id="ARBA00022989"/>
    </source>
</evidence>
<dbReference type="Pfam" id="PF00892">
    <property type="entry name" value="EamA"/>
    <property type="match status" value="2"/>
</dbReference>
<dbReference type="Proteomes" id="UP000260351">
    <property type="component" value="Unassembled WGS sequence"/>
</dbReference>
<evidence type="ECO:0000256" key="5">
    <source>
        <dbReference type="ARBA" id="ARBA00023136"/>
    </source>
</evidence>
<evidence type="ECO:0000313" key="9">
    <source>
        <dbReference type="Proteomes" id="UP000260351"/>
    </source>
</evidence>
<feature type="transmembrane region" description="Helical" evidence="6">
    <location>
        <begin position="36"/>
        <end position="57"/>
    </location>
</feature>
<evidence type="ECO:0000313" key="8">
    <source>
        <dbReference type="EMBL" id="RFF31617.1"/>
    </source>
</evidence>
<evidence type="ECO:0000256" key="3">
    <source>
        <dbReference type="ARBA" id="ARBA00022692"/>
    </source>
</evidence>
<organism evidence="8 9">
    <name type="scientific">Wenzhouxiangella sediminis</name>
    <dbReference type="NCBI Taxonomy" id="1792836"/>
    <lineage>
        <taxon>Bacteria</taxon>
        <taxon>Pseudomonadati</taxon>
        <taxon>Pseudomonadota</taxon>
        <taxon>Gammaproteobacteria</taxon>
        <taxon>Chromatiales</taxon>
        <taxon>Wenzhouxiangellaceae</taxon>
        <taxon>Wenzhouxiangella</taxon>
    </lineage>
</organism>
<feature type="transmembrane region" description="Helical" evidence="6">
    <location>
        <begin position="72"/>
        <end position="94"/>
    </location>
</feature>
<gene>
    <name evidence="8" type="ORF">DZC52_04490</name>
</gene>
<dbReference type="Gene3D" id="1.10.3730.20">
    <property type="match status" value="1"/>
</dbReference>
<dbReference type="SUPFAM" id="SSF103481">
    <property type="entry name" value="Multidrug resistance efflux transporter EmrE"/>
    <property type="match status" value="2"/>
</dbReference>
<dbReference type="EMBL" id="QUZK01000018">
    <property type="protein sequence ID" value="RFF31617.1"/>
    <property type="molecule type" value="Genomic_DNA"/>
</dbReference>
<feature type="transmembrane region" description="Helical" evidence="6">
    <location>
        <begin position="249"/>
        <end position="268"/>
    </location>
</feature>
<dbReference type="OrthoDB" id="9776210at2"/>
<feature type="transmembrane region" description="Helical" evidence="6">
    <location>
        <begin position="274"/>
        <end position="294"/>
    </location>
</feature>
<evidence type="ECO:0000259" key="7">
    <source>
        <dbReference type="Pfam" id="PF00892"/>
    </source>
</evidence>
<keyword evidence="3 6" id="KW-0812">Transmembrane</keyword>
<comment type="caution">
    <text evidence="8">The sequence shown here is derived from an EMBL/GenBank/DDBJ whole genome shotgun (WGS) entry which is preliminary data.</text>
</comment>
<dbReference type="RefSeq" id="WP_116649924.1">
    <property type="nucleotide sequence ID" value="NZ_QUZK01000018.1"/>
</dbReference>
<comment type="subcellular location">
    <subcellularLocation>
        <location evidence="1">Membrane</location>
        <topology evidence="1">Multi-pass membrane protein</topology>
    </subcellularLocation>
</comment>
<name>A0A3E1KBA8_9GAMM</name>
<keyword evidence="9" id="KW-1185">Reference proteome</keyword>
<feature type="transmembrane region" description="Helical" evidence="6">
    <location>
        <begin position="158"/>
        <end position="176"/>
    </location>
</feature>
<keyword evidence="4 6" id="KW-1133">Transmembrane helix</keyword>
<dbReference type="GO" id="GO:0016020">
    <property type="term" value="C:membrane"/>
    <property type="evidence" value="ECO:0007669"/>
    <property type="project" value="UniProtKB-SubCell"/>
</dbReference>
<dbReference type="AlphaFoldDB" id="A0A3E1KBA8"/>
<evidence type="ECO:0000256" key="1">
    <source>
        <dbReference type="ARBA" id="ARBA00004141"/>
    </source>
</evidence>
<feature type="transmembrane region" description="Helical" evidence="6">
    <location>
        <begin position="7"/>
        <end position="30"/>
    </location>
</feature>
<dbReference type="PANTHER" id="PTHR32322">
    <property type="entry name" value="INNER MEMBRANE TRANSPORTER"/>
    <property type="match status" value="1"/>
</dbReference>